<keyword evidence="8" id="KW-0479">Metal-binding</keyword>
<dbReference type="PROSITE" id="PS00028">
    <property type="entry name" value="ZINC_FINGER_C2H2_1"/>
    <property type="match status" value="2"/>
</dbReference>
<comment type="similarity">
    <text evidence="3">Belongs to the krueppel C2H2-type zinc-finger protein family.</text>
</comment>
<evidence type="ECO:0000256" key="6">
    <source>
        <dbReference type="ARBA" id="ARBA00022490"/>
    </source>
</evidence>
<dbReference type="EMBL" id="MTSL01000208">
    <property type="protein sequence ID" value="PJF16732.1"/>
    <property type="molecule type" value="Genomic_DNA"/>
</dbReference>
<dbReference type="Gene3D" id="3.30.160.60">
    <property type="entry name" value="Classic Zinc Finger"/>
    <property type="match status" value="3"/>
</dbReference>
<dbReference type="SUPFAM" id="SSF55307">
    <property type="entry name" value="Tubulin C-terminal domain-like"/>
    <property type="match status" value="1"/>
</dbReference>
<evidence type="ECO:0000256" key="5">
    <source>
        <dbReference type="ARBA" id="ARBA00018848"/>
    </source>
</evidence>
<dbReference type="Gene3D" id="3.30.1330.20">
    <property type="entry name" value="Tubulin/FtsZ, C-terminal domain"/>
    <property type="match status" value="1"/>
</dbReference>
<dbReference type="Proteomes" id="UP000240830">
    <property type="component" value="Unassembled WGS sequence"/>
</dbReference>
<keyword evidence="18" id="KW-0539">Nucleus</keyword>
<dbReference type="GO" id="GO:0003677">
    <property type="term" value="F:DNA binding"/>
    <property type="evidence" value="ECO:0007669"/>
    <property type="project" value="UniProtKB-KW"/>
</dbReference>
<keyword evidence="6" id="KW-0963">Cytoplasm</keyword>
<dbReference type="FunFam" id="1.10.20.10:FF:000062">
    <property type="entry name" value="Nuclear transcription factor Y subunit C"/>
    <property type="match status" value="1"/>
</dbReference>
<dbReference type="GO" id="GO:0046982">
    <property type="term" value="F:protein heterodimerization activity"/>
    <property type="evidence" value="ECO:0007669"/>
    <property type="project" value="InterPro"/>
</dbReference>
<evidence type="ECO:0000256" key="3">
    <source>
        <dbReference type="ARBA" id="ARBA00006991"/>
    </source>
</evidence>
<dbReference type="GO" id="GO:0005634">
    <property type="term" value="C:nucleus"/>
    <property type="evidence" value="ECO:0007669"/>
    <property type="project" value="UniProtKB-SubCell"/>
</dbReference>
<comment type="caution">
    <text evidence="23">The sequence shown here is derived from an EMBL/GenBank/DDBJ whole genome shotgun (WGS) entry which is preliminary data.</text>
</comment>
<dbReference type="InterPro" id="IPR003008">
    <property type="entry name" value="Tubulin_FtsZ_GTPase"/>
</dbReference>
<keyword evidence="9" id="KW-0677">Repeat</keyword>
<evidence type="ECO:0000256" key="10">
    <source>
        <dbReference type="ARBA" id="ARBA00022741"/>
    </source>
</evidence>
<accession>A0A2H9TG23</accession>
<evidence type="ECO:0000256" key="20">
    <source>
        <dbReference type="ARBA" id="ARBA00038129"/>
    </source>
</evidence>
<evidence type="ECO:0000256" key="16">
    <source>
        <dbReference type="ARBA" id="ARBA00023163"/>
    </source>
</evidence>
<evidence type="ECO:0000256" key="18">
    <source>
        <dbReference type="ARBA" id="ARBA00023242"/>
    </source>
</evidence>
<keyword evidence="17" id="KW-0206">Cytoskeleton</keyword>
<evidence type="ECO:0000256" key="8">
    <source>
        <dbReference type="ARBA" id="ARBA00022723"/>
    </source>
</evidence>
<dbReference type="GO" id="GO:0007020">
    <property type="term" value="P:microtubule nucleation"/>
    <property type="evidence" value="ECO:0007669"/>
    <property type="project" value="InterPro"/>
</dbReference>
<dbReference type="CDD" id="cd22908">
    <property type="entry name" value="HFD_NFYC-like"/>
    <property type="match status" value="1"/>
</dbReference>
<evidence type="ECO:0000256" key="17">
    <source>
        <dbReference type="ARBA" id="ARBA00023212"/>
    </source>
</evidence>
<dbReference type="STRING" id="1246581.A0A2H9TG23"/>
<dbReference type="FunFam" id="1.10.287.600:FF:000004">
    <property type="entry name" value="Tubulin gamma chain"/>
    <property type="match status" value="1"/>
</dbReference>
<evidence type="ECO:0000256" key="15">
    <source>
        <dbReference type="ARBA" id="ARBA00023134"/>
    </source>
</evidence>
<keyword evidence="12" id="KW-0862">Zinc</keyword>
<evidence type="ECO:0000313" key="23">
    <source>
        <dbReference type="EMBL" id="PJF16732.1"/>
    </source>
</evidence>
<comment type="similarity">
    <text evidence="4">Belongs to the tubulin family.</text>
</comment>
<dbReference type="GO" id="GO:0000930">
    <property type="term" value="C:gamma-tubulin complex"/>
    <property type="evidence" value="ECO:0007669"/>
    <property type="project" value="InterPro"/>
</dbReference>
<dbReference type="Pfam" id="PF00096">
    <property type="entry name" value="zf-C2H2"/>
    <property type="match status" value="3"/>
</dbReference>
<dbReference type="Gene3D" id="1.10.20.10">
    <property type="entry name" value="Histone, subunit A"/>
    <property type="match status" value="1"/>
</dbReference>
<dbReference type="InterPro" id="IPR009072">
    <property type="entry name" value="Histone-fold"/>
</dbReference>
<dbReference type="Pfam" id="PF00091">
    <property type="entry name" value="Tubulin"/>
    <property type="match status" value="1"/>
</dbReference>
<evidence type="ECO:0000256" key="13">
    <source>
        <dbReference type="ARBA" id="ARBA00023015"/>
    </source>
</evidence>
<dbReference type="InterPro" id="IPR002454">
    <property type="entry name" value="Gamma_tubulin"/>
</dbReference>
<dbReference type="Pfam" id="PF00125">
    <property type="entry name" value="Histone"/>
    <property type="match status" value="1"/>
</dbReference>
<dbReference type="InterPro" id="IPR036525">
    <property type="entry name" value="Tubulin/FtsZ_GTPase_sf"/>
</dbReference>
<dbReference type="GO" id="GO:0005525">
    <property type="term" value="F:GTP binding"/>
    <property type="evidence" value="ECO:0007669"/>
    <property type="project" value="UniProtKB-KW"/>
</dbReference>
<dbReference type="FunFam" id="3.30.160.60:FF:001480">
    <property type="entry name" value="Si:cabz01071911.3"/>
    <property type="match status" value="1"/>
</dbReference>
<comment type="similarity">
    <text evidence="20">Belongs to the NFYC/HAP5 subunit family.</text>
</comment>
<dbReference type="InterPro" id="IPR013087">
    <property type="entry name" value="Znf_C2H2_type"/>
</dbReference>
<reference evidence="23 24" key="1">
    <citation type="submission" date="2016-10" db="EMBL/GenBank/DDBJ databases">
        <title>The genome of Paramicrosporidium saccamoebae is the missing link in understanding Cryptomycota and Microsporidia evolution.</title>
        <authorList>
            <person name="Quandt C.A."/>
            <person name="Beaudet D."/>
            <person name="Corsaro D."/>
            <person name="Michel R."/>
            <person name="Corradi N."/>
            <person name="James T."/>
        </authorList>
    </citation>
    <scope>NUCLEOTIDE SEQUENCE [LARGE SCALE GENOMIC DNA]</scope>
    <source>
        <strain evidence="23 24">KSL3</strain>
    </source>
</reference>
<dbReference type="GO" id="GO:0031122">
    <property type="term" value="P:cytoplasmic microtubule organization"/>
    <property type="evidence" value="ECO:0007669"/>
    <property type="project" value="InterPro"/>
</dbReference>
<evidence type="ECO:0000256" key="1">
    <source>
        <dbReference type="ARBA" id="ARBA00004123"/>
    </source>
</evidence>
<keyword evidence="24" id="KW-1185">Reference proteome</keyword>
<dbReference type="InterPro" id="IPR023123">
    <property type="entry name" value="Tubulin_C"/>
</dbReference>
<dbReference type="PANTHER" id="PTHR11588">
    <property type="entry name" value="TUBULIN"/>
    <property type="match status" value="1"/>
</dbReference>
<comment type="subcellular location">
    <subcellularLocation>
        <location evidence="2">Cytoplasm</location>
        <location evidence="2">Cytoskeleton</location>
        <location evidence="2">Microtubule organizing center</location>
        <location evidence="2">Spindle pole body</location>
    </subcellularLocation>
    <subcellularLocation>
        <location evidence="1">Nucleus</location>
    </subcellularLocation>
</comment>
<dbReference type="InterPro" id="IPR007125">
    <property type="entry name" value="H2A/H2B/H3"/>
</dbReference>
<dbReference type="Pfam" id="PF03953">
    <property type="entry name" value="Tubulin_C"/>
    <property type="match status" value="1"/>
</dbReference>
<dbReference type="Gene3D" id="1.10.287.600">
    <property type="entry name" value="Helix hairpin bin"/>
    <property type="match status" value="1"/>
</dbReference>
<dbReference type="InterPro" id="IPR036236">
    <property type="entry name" value="Znf_C2H2_sf"/>
</dbReference>
<dbReference type="InterPro" id="IPR000217">
    <property type="entry name" value="Tubulin"/>
</dbReference>
<keyword evidence="16" id="KW-0804">Transcription</keyword>
<evidence type="ECO:0000256" key="7">
    <source>
        <dbReference type="ARBA" id="ARBA00022701"/>
    </source>
</evidence>
<dbReference type="SUPFAM" id="SSF47113">
    <property type="entry name" value="Histone-fold"/>
    <property type="match status" value="1"/>
</dbReference>
<dbReference type="FunFam" id="3.30.160.60:FF:000100">
    <property type="entry name" value="Zinc finger 45-like"/>
    <property type="match status" value="1"/>
</dbReference>
<keyword evidence="7" id="KW-0493">Microtubule</keyword>
<dbReference type="SMART" id="SM00355">
    <property type="entry name" value="ZnF_C2H2"/>
    <property type="match status" value="3"/>
</dbReference>
<feature type="domain" description="C2H2-type" evidence="22">
    <location>
        <begin position="234"/>
        <end position="263"/>
    </location>
</feature>
<evidence type="ECO:0000313" key="24">
    <source>
        <dbReference type="Proteomes" id="UP000240830"/>
    </source>
</evidence>
<keyword evidence="14" id="KW-0238">DNA-binding</keyword>
<keyword evidence="15" id="KW-0342">GTP-binding</keyword>
<evidence type="ECO:0000256" key="14">
    <source>
        <dbReference type="ARBA" id="ARBA00023125"/>
    </source>
</evidence>
<proteinExistence type="inferred from homology"/>
<name>A0A2H9TG23_9FUNG</name>
<dbReference type="GO" id="GO:0005874">
    <property type="term" value="C:microtubule"/>
    <property type="evidence" value="ECO:0007669"/>
    <property type="project" value="UniProtKB-KW"/>
</dbReference>
<dbReference type="SMART" id="SM00864">
    <property type="entry name" value="Tubulin"/>
    <property type="match status" value="1"/>
</dbReference>
<dbReference type="GO" id="GO:0008270">
    <property type="term" value="F:zinc ion binding"/>
    <property type="evidence" value="ECO:0007669"/>
    <property type="project" value="UniProtKB-KW"/>
</dbReference>
<evidence type="ECO:0000256" key="19">
    <source>
        <dbReference type="ARBA" id="ARBA00033229"/>
    </source>
</evidence>
<protein>
    <recommendedName>
        <fullName evidence="5">Tubulin gamma chain</fullName>
    </recommendedName>
    <alternativeName>
        <fullName evidence="19">Gamma-tubulin</fullName>
    </alternativeName>
</protein>
<dbReference type="OrthoDB" id="1272441at2759"/>
<keyword evidence="11 21" id="KW-0863">Zinc-finger</keyword>
<evidence type="ECO:0000256" key="2">
    <source>
        <dbReference type="ARBA" id="ARBA00004317"/>
    </source>
</evidence>
<dbReference type="SUPFAM" id="SSF57667">
    <property type="entry name" value="beta-beta-alpha zinc fingers"/>
    <property type="match status" value="2"/>
</dbReference>
<evidence type="ECO:0000256" key="11">
    <source>
        <dbReference type="ARBA" id="ARBA00022771"/>
    </source>
</evidence>
<evidence type="ECO:0000256" key="4">
    <source>
        <dbReference type="ARBA" id="ARBA00009636"/>
    </source>
</evidence>
<evidence type="ECO:0000256" key="21">
    <source>
        <dbReference type="PROSITE-ProRule" id="PRU00042"/>
    </source>
</evidence>
<keyword evidence="13" id="KW-0805">Transcription regulation</keyword>
<dbReference type="InterPro" id="IPR037103">
    <property type="entry name" value="Tubulin/FtsZ-like_C"/>
</dbReference>
<evidence type="ECO:0000256" key="9">
    <source>
        <dbReference type="ARBA" id="ARBA00022737"/>
    </source>
</evidence>
<dbReference type="GO" id="GO:0005816">
    <property type="term" value="C:spindle pole body"/>
    <property type="evidence" value="ECO:0007669"/>
    <property type="project" value="UniProtKB-SubCell"/>
</dbReference>
<feature type="domain" description="C2H2-type" evidence="22">
    <location>
        <begin position="264"/>
        <end position="291"/>
    </location>
</feature>
<dbReference type="InterPro" id="IPR018316">
    <property type="entry name" value="Tubulin/FtsZ_2-layer-sand-dom"/>
</dbReference>
<evidence type="ECO:0000256" key="12">
    <source>
        <dbReference type="ARBA" id="ARBA00022833"/>
    </source>
</evidence>
<dbReference type="CDD" id="cd02188">
    <property type="entry name" value="gamma_tubulin"/>
    <property type="match status" value="1"/>
</dbReference>
<dbReference type="InterPro" id="IPR008280">
    <property type="entry name" value="Tub_FtsZ_C"/>
</dbReference>
<dbReference type="PROSITE" id="PS50157">
    <property type="entry name" value="ZINC_FINGER_C2H2_2"/>
    <property type="match status" value="3"/>
</dbReference>
<dbReference type="Gene3D" id="3.40.50.1440">
    <property type="entry name" value="Tubulin/FtsZ, GTPase domain"/>
    <property type="match status" value="1"/>
</dbReference>
<evidence type="ECO:0000259" key="22">
    <source>
        <dbReference type="PROSITE" id="PS50157"/>
    </source>
</evidence>
<dbReference type="AlphaFoldDB" id="A0A2H9TG23"/>
<gene>
    <name evidence="23" type="ORF">PSACC_03475</name>
</gene>
<keyword evidence="10" id="KW-0547">Nucleotide-binding</keyword>
<dbReference type="SUPFAM" id="SSF52490">
    <property type="entry name" value="Tubulin nucleotide-binding domain-like"/>
    <property type="match status" value="1"/>
</dbReference>
<sequence>MPKQDQSVYSKKLEASVEGLALQDLYPTESLEFAAERVQCLELESAVWEQHQKLQQLSVLPANVEAANELAREGAHLAELHLHTGQQARLRSSSVSFVNPFLQEDNGLGERIYAPPVMAANNHGTPIHMTEQLYRGLYHFPAAGMAPGSFLNVSTQHHGMDGMYQSMGAQMNRRFSLAHPSVSGYELPIPGHPHHDSSIQFVMEDPSGKENAREGGMVTGDHARRHSMGTPHLYCCPWTGCNKVFNRFYNLRSHYRIHSGEKPFTCNYCDAAFARNHDLKRHERIHLKTKPYACPSCNKSFSRNDAMNRHIRLNSCARTNYVTCVKSSLSTPANAAIKVSNDSLTITCIVGNTFWKQLCAEHAIRPDGTIEPEAITRDDGDRKDVFFYQVVSSILQSSHGSIYNPENIYVASDGGGAGNNWAYGYAQAARLEDGILDMIEREAEGADNFEVLAIRFSKLLFPKKLITTFSVFPNTDDVSDVVVQPYNSILSMKRLTAHADCTISTAMAAMTSTIRFPGYFYNDMSSIVSSLAPVKNCHYVIAGYTPFSADVVDNMTRKTSVFDVMRRLLQPKNLMATISPSKKSSYLSIWGVIRGELHKSMLRIRERQLANFVPWGPAEFNMSIGRNSAHTGNSTRLFKKTCDQYDRLRKRNAFMDQYRREAMFSENLDEFDSARHVMQLSMSTDPWRGSFVVLIMDMDSPSLAAQHLPLLSNFWQAQLQNIEQGELDFKNYQLPLARIKKVMKTDEDVKHMMISAEACEIFILELTLRAWMHTDECKRRTLQRNDVAVAIGRSDTFDFLIDIVPREDAKLKKAEFPGTGYAQGGELNFAVEGVSDHGVVDS</sequence>
<organism evidence="23 24">
    <name type="scientific">Paramicrosporidium saccamoebae</name>
    <dbReference type="NCBI Taxonomy" id="1246581"/>
    <lineage>
        <taxon>Eukaryota</taxon>
        <taxon>Fungi</taxon>
        <taxon>Fungi incertae sedis</taxon>
        <taxon>Cryptomycota</taxon>
        <taxon>Cryptomycota incertae sedis</taxon>
        <taxon>Paramicrosporidium</taxon>
    </lineage>
</organism>
<feature type="domain" description="C2H2-type" evidence="22">
    <location>
        <begin position="292"/>
        <end position="319"/>
    </location>
</feature>